<reference evidence="2 3" key="1">
    <citation type="submission" date="2018-06" db="EMBL/GenBank/DDBJ databases">
        <authorList>
            <consortium name="Pathogen Informatics"/>
            <person name="Doyle S."/>
        </authorList>
    </citation>
    <scope>NUCLEOTIDE SEQUENCE [LARGE SCALE GENOMIC DNA]</scope>
    <source>
        <strain evidence="2 3">NCTC12410</strain>
    </source>
</reference>
<dbReference type="InterPro" id="IPR050993">
    <property type="entry name" value="Isochorismatase_domain"/>
</dbReference>
<dbReference type="OrthoDB" id="9796958at2"/>
<dbReference type="Proteomes" id="UP000254841">
    <property type="component" value="Unassembled WGS sequence"/>
</dbReference>
<dbReference type="AlphaFoldDB" id="A0A377J4K9"/>
<name>A0A377J4K9_9HELI</name>
<sequence>MEHFSYGLFRLDSSALVVIDVQEKLVPAMWESSRIIHKTNTLLAGAAALQIPILITEQYPKGLGSTDPRIHFHPTLAPHPAESNTPQALVLEKVSFSIFGDEQITAHIQSLGVRNLLICGIESHICVLQSVLHARKLGFEVWVANDALSSRDPANHHNALQLMADSGAKITNVESILFGAMHTAKHPSFKTLSALIK</sequence>
<feature type="domain" description="Isochorismatase-like" evidence="1">
    <location>
        <begin position="14"/>
        <end position="174"/>
    </location>
</feature>
<dbReference type="EMBL" id="UGHV01000001">
    <property type="protein sequence ID" value="STO97401.1"/>
    <property type="molecule type" value="Genomic_DNA"/>
</dbReference>
<dbReference type="InterPro" id="IPR036380">
    <property type="entry name" value="Isochorismatase-like_sf"/>
</dbReference>
<evidence type="ECO:0000259" key="1">
    <source>
        <dbReference type="Pfam" id="PF00857"/>
    </source>
</evidence>
<dbReference type="SUPFAM" id="SSF52499">
    <property type="entry name" value="Isochorismatase-like hydrolases"/>
    <property type="match status" value="1"/>
</dbReference>
<dbReference type="Pfam" id="PF00857">
    <property type="entry name" value="Isochorismatase"/>
    <property type="match status" value="1"/>
</dbReference>
<dbReference type="PANTHER" id="PTHR14119:SF3">
    <property type="entry name" value="ISOCHORISMATASE DOMAIN-CONTAINING PROTEIN 2"/>
    <property type="match status" value="1"/>
</dbReference>
<accession>A0A377J4K9</accession>
<organism evidence="2 3">
    <name type="scientific">Helicobacter canis</name>
    <dbReference type="NCBI Taxonomy" id="29419"/>
    <lineage>
        <taxon>Bacteria</taxon>
        <taxon>Pseudomonadati</taxon>
        <taxon>Campylobacterota</taxon>
        <taxon>Epsilonproteobacteria</taxon>
        <taxon>Campylobacterales</taxon>
        <taxon>Helicobacteraceae</taxon>
        <taxon>Helicobacter</taxon>
    </lineage>
</organism>
<protein>
    <submittedName>
        <fullName evidence="2">Isochorismatase hydrolase</fullName>
        <ecNumber evidence="2">3.-.-.-</ecNumber>
        <ecNumber evidence="2">3.3.2.1</ecNumber>
    </submittedName>
</protein>
<dbReference type="GO" id="GO:0008908">
    <property type="term" value="F:isochorismatase activity"/>
    <property type="evidence" value="ECO:0007669"/>
    <property type="project" value="UniProtKB-EC"/>
</dbReference>
<dbReference type="RefSeq" id="WP_115011638.1">
    <property type="nucleotide sequence ID" value="NZ_UGHV01000001.1"/>
</dbReference>
<dbReference type="EC" id="3.3.2.1" evidence="2"/>
<proteinExistence type="predicted"/>
<dbReference type="InterPro" id="IPR000868">
    <property type="entry name" value="Isochorismatase-like_dom"/>
</dbReference>
<dbReference type="EC" id="3.-.-.-" evidence="2"/>
<dbReference type="Gene3D" id="3.40.50.850">
    <property type="entry name" value="Isochorismatase-like"/>
    <property type="match status" value="1"/>
</dbReference>
<gene>
    <name evidence="2" type="primary">yecD</name>
    <name evidence="2" type="ORF">NCTC12410_01227</name>
</gene>
<evidence type="ECO:0000313" key="3">
    <source>
        <dbReference type="Proteomes" id="UP000254841"/>
    </source>
</evidence>
<dbReference type="PANTHER" id="PTHR14119">
    <property type="entry name" value="HYDROLASE"/>
    <property type="match status" value="1"/>
</dbReference>
<keyword evidence="2" id="KW-0378">Hydrolase</keyword>
<evidence type="ECO:0000313" key="2">
    <source>
        <dbReference type="EMBL" id="STO97401.1"/>
    </source>
</evidence>